<dbReference type="Proteomes" id="UP000748531">
    <property type="component" value="Unassembled WGS sequence"/>
</dbReference>
<dbReference type="EMBL" id="LUCH01008569">
    <property type="protein sequence ID" value="KAF5396295.1"/>
    <property type="molecule type" value="Genomic_DNA"/>
</dbReference>
<evidence type="ECO:0000313" key="1">
    <source>
        <dbReference type="EMBL" id="KAF5396295.1"/>
    </source>
</evidence>
<gene>
    <name evidence="1" type="ORF">PHET_10887</name>
</gene>
<reference evidence="1" key="1">
    <citation type="submission" date="2019-05" db="EMBL/GenBank/DDBJ databases">
        <title>Annotation for the trematode Paragonimus heterotremus.</title>
        <authorList>
            <person name="Choi Y.-J."/>
        </authorList>
    </citation>
    <scope>NUCLEOTIDE SEQUENCE</scope>
    <source>
        <strain evidence="1">LC</strain>
    </source>
</reference>
<evidence type="ECO:0000313" key="2">
    <source>
        <dbReference type="Proteomes" id="UP000748531"/>
    </source>
</evidence>
<accession>A0A8J4WMQ5</accession>
<organism evidence="1 2">
    <name type="scientific">Paragonimus heterotremus</name>
    <dbReference type="NCBI Taxonomy" id="100268"/>
    <lineage>
        <taxon>Eukaryota</taxon>
        <taxon>Metazoa</taxon>
        <taxon>Spiralia</taxon>
        <taxon>Lophotrochozoa</taxon>
        <taxon>Platyhelminthes</taxon>
        <taxon>Trematoda</taxon>
        <taxon>Digenea</taxon>
        <taxon>Plagiorchiida</taxon>
        <taxon>Troglotremata</taxon>
        <taxon>Troglotrematidae</taxon>
        <taxon>Paragonimus</taxon>
    </lineage>
</organism>
<sequence>MLFIAVFEVYMERAGGVQPKQWHRFLKYWGDNQRPIYNLCWRIPTVLKKASPLHYRTLITCTQKNGLARITDKTHVELFFHRELYAHNAVTVACMDEIAQNLSALLNSGIPAHRHNLIVHPDYRIYAHPVINLQEDDDNSGANFTYFDKKFLSELQTDFETNWIPKLTALHPEHPLVVQLNTGKYGSRIKLTSDVVTFDVFYDETTQYNHTMFLTEIVASINRQASINPGNKSYVDYVKSKSPACMIFMTDT</sequence>
<dbReference type="OrthoDB" id="6306511at2759"/>
<protein>
    <submittedName>
        <fullName evidence="1">Uncharacterized protein</fullName>
    </submittedName>
</protein>
<name>A0A8J4WMQ5_9TREM</name>
<comment type="caution">
    <text evidence="1">The sequence shown here is derived from an EMBL/GenBank/DDBJ whole genome shotgun (WGS) entry which is preliminary data.</text>
</comment>
<proteinExistence type="predicted"/>
<keyword evidence="2" id="KW-1185">Reference proteome</keyword>
<dbReference type="AlphaFoldDB" id="A0A8J4WMQ5"/>